<comment type="caution">
    <text evidence="9">The sequence shown here is derived from an EMBL/GenBank/DDBJ whole genome shotgun (WGS) entry which is preliminary data.</text>
</comment>
<keyword evidence="10" id="KW-1185">Reference proteome</keyword>
<evidence type="ECO:0000313" key="9">
    <source>
        <dbReference type="EMBL" id="KAK3669167.1"/>
    </source>
</evidence>
<evidence type="ECO:0000256" key="8">
    <source>
        <dbReference type="SAM" id="Phobius"/>
    </source>
</evidence>
<evidence type="ECO:0000256" key="3">
    <source>
        <dbReference type="ARBA" id="ARBA00022475"/>
    </source>
</evidence>
<evidence type="ECO:0000256" key="2">
    <source>
        <dbReference type="ARBA" id="ARBA00022448"/>
    </source>
</evidence>
<feature type="transmembrane region" description="Helical" evidence="8">
    <location>
        <begin position="12"/>
        <end position="31"/>
    </location>
</feature>
<reference evidence="9" key="1">
    <citation type="submission" date="2023-07" db="EMBL/GenBank/DDBJ databases">
        <title>Black Yeasts Isolated from many extreme environments.</title>
        <authorList>
            <person name="Coleine C."/>
            <person name="Stajich J.E."/>
            <person name="Selbmann L."/>
        </authorList>
    </citation>
    <scope>NUCLEOTIDE SEQUENCE</scope>
    <source>
        <strain evidence="9">CCFEE 5485</strain>
    </source>
</reference>
<accession>A0AAE0TLZ4</accession>
<dbReference type="InterPro" id="IPR007272">
    <property type="entry name" value="Sulf_transp_TsuA/YedE"/>
</dbReference>
<evidence type="ECO:0008006" key="11">
    <source>
        <dbReference type="Google" id="ProtNLM"/>
    </source>
</evidence>
<dbReference type="GO" id="GO:0005886">
    <property type="term" value="C:plasma membrane"/>
    <property type="evidence" value="ECO:0007669"/>
    <property type="project" value="UniProtKB-SubCell"/>
</dbReference>
<feature type="transmembrane region" description="Helical" evidence="8">
    <location>
        <begin position="303"/>
        <end position="328"/>
    </location>
</feature>
<evidence type="ECO:0000256" key="1">
    <source>
        <dbReference type="ARBA" id="ARBA00004429"/>
    </source>
</evidence>
<organism evidence="9 10">
    <name type="scientific">Recurvomyces mirabilis</name>
    <dbReference type="NCBI Taxonomy" id="574656"/>
    <lineage>
        <taxon>Eukaryota</taxon>
        <taxon>Fungi</taxon>
        <taxon>Dikarya</taxon>
        <taxon>Ascomycota</taxon>
        <taxon>Pezizomycotina</taxon>
        <taxon>Dothideomycetes</taxon>
        <taxon>Dothideomycetidae</taxon>
        <taxon>Mycosphaerellales</taxon>
        <taxon>Teratosphaeriaceae</taxon>
        <taxon>Recurvomyces</taxon>
    </lineage>
</organism>
<keyword evidence="2" id="KW-0813">Transport</keyword>
<dbReference type="PANTHER" id="PTHR30574">
    <property type="entry name" value="INNER MEMBRANE PROTEIN YEDE"/>
    <property type="match status" value="1"/>
</dbReference>
<feature type="transmembrane region" description="Helical" evidence="8">
    <location>
        <begin position="79"/>
        <end position="107"/>
    </location>
</feature>
<keyword evidence="4" id="KW-0997">Cell inner membrane</keyword>
<feature type="transmembrane region" description="Helical" evidence="8">
    <location>
        <begin position="161"/>
        <end position="182"/>
    </location>
</feature>
<dbReference type="Proteomes" id="UP001274830">
    <property type="component" value="Unassembled WGS sequence"/>
</dbReference>
<dbReference type="Pfam" id="PF04143">
    <property type="entry name" value="Sulf_transp"/>
    <property type="match status" value="1"/>
</dbReference>
<evidence type="ECO:0000256" key="6">
    <source>
        <dbReference type="ARBA" id="ARBA00022989"/>
    </source>
</evidence>
<evidence type="ECO:0000256" key="7">
    <source>
        <dbReference type="ARBA" id="ARBA00023136"/>
    </source>
</evidence>
<keyword evidence="5 8" id="KW-0812">Transmembrane</keyword>
<name>A0AAE0TLZ4_9PEZI</name>
<comment type="subcellular location">
    <subcellularLocation>
        <location evidence="1">Cell inner membrane</location>
        <topology evidence="1">Multi-pass membrane protein</topology>
    </subcellularLocation>
</comment>
<gene>
    <name evidence="9" type="ORF">LTR78_010953</name>
</gene>
<protein>
    <recommendedName>
        <fullName evidence="11">Sulphur transport domain-containing protein</fullName>
    </recommendedName>
</protein>
<dbReference type="EMBL" id="JAUTXT010000107">
    <property type="protein sequence ID" value="KAK3669167.1"/>
    <property type="molecule type" value="Genomic_DNA"/>
</dbReference>
<feature type="transmembrane region" description="Helical" evidence="8">
    <location>
        <begin position="273"/>
        <end position="291"/>
    </location>
</feature>
<keyword evidence="7 8" id="KW-0472">Membrane</keyword>
<evidence type="ECO:0000313" key="10">
    <source>
        <dbReference type="Proteomes" id="UP001274830"/>
    </source>
</evidence>
<keyword evidence="3" id="KW-1003">Cell membrane</keyword>
<proteinExistence type="predicted"/>
<evidence type="ECO:0000256" key="5">
    <source>
        <dbReference type="ARBA" id="ARBA00022692"/>
    </source>
</evidence>
<sequence length="334" mass="34343">MLLEDAEQIITGALFGAALTTSGVFLPSIILEQFDLKNFYMLQVFATAVGSSALVMLALEKLGFVQRPVKPNAPLGSRWTYGSNLVGGAMVGTGMALTGACLGTVLVQLAQGIPSARPTALGALLGGMAYCHVSPKILPRLRPQATDIVKRTIPQAGIHEGIVYAILGIMTAGLLLTSQIWLPATGPWSSVGGLAIGGSQAVSLLLTSAPLGVSTAYEDAGRYILQTFHIDRNPKPSKIPKAIVIAAAISASSVALGKAAVGDNFSHAQPHISVWQALIGGFIMVFGARLGGGCTSGHGLSGVSALSMSSLVTLAGIFGAGILVRLLMQATLRM</sequence>
<dbReference type="AlphaFoldDB" id="A0AAE0TLZ4"/>
<dbReference type="PANTHER" id="PTHR30574:SF1">
    <property type="entry name" value="SULPHUR TRANSPORT DOMAIN-CONTAINING PROTEIN"/>
    <property type="match status" value="1"/>
</dbReference>
<keyword evidence="6 8" id="KW-1133">Transmembrane helix</keyword>
<feature type="transmembrane region" description="Helical" evidence="8">
    <location>
        <begin position="242"/>
        <end position="261"/>
    </location>
</feature>
<feature type="transmembrane region" description="Helical" evidence="8">
    <location>
        <begin position="38"/>
        <end position="59"/>
    </location>
</feature>
<evidence type="ECO:0000256" key="4">
    <source>
        <dbReference type="ARBA" id="ARBA00022519"/>
    </source>
</evidence>